<gene>
    <name evidence="2" type="ORF">g.851</name>
</gene>
<feature type="domain" description="DUF1279" evidence="1">
    <location>
        <begin position="62"/>
        <end position="158"/>
    </location>
</feature>
<dbReference type="InterPro" id="IPR045866">
    <property type="entry name" value="FAM210A/B-like"/>
</dbReference>
<dbReference type="GO" id="GO:0005739">
    <property type="term" value="C:mitochondrion"/>
    <property type="evidence" value="ECO:0007669"/>
    <property type="project" value="TreeGrafter"/>
</dbReference>
<reference evidence="2" key="1">
    <citation type="submission" date="2015-08" db="EMBL/GenBank/DDBJ databases">
        <authorList>
            <person name="Babu N.S."/>
            <person name="Beckwith C.J."/>
            <person name="Beseler K.G."/>
            <person name="Brison A."/>
            <person name="Carone J.V."/>
            <person name="Caskin T.P."/>
            <person name="Diamond M."/>
            <person name="Durham M.E."/>
            <person name="Foxe J.M."/>
            <person name="Go M."/>
            <person name="Henderson B.A."/>
            <person name="Jones I.B."/>
            <person name="McGettigan J.A."/>
            <person name="Micheletti S.J."/>
            <person name="Nasrallah M.E."/>
            <person name="Ortiz D."/>
            <person name="Piller C.R."/>
            <person name="Privatt S.R."/>
            <person name="Schneider S.L."/>
            <person name="Sharp S."/>
            <person name="Smith T.C."/>
            <person name="Stanton J.D."/>
            <person name="Ullery H.E."/>
            <person name="Wilson R.J."/>
            <person name="Serrano M.G."/>
            <person name="Buck G."/>
            <person name="Lee V."/>
            <person name="Wang Y."/>
            <person name="Carvalho R."/>
            <person name="Voegtly L."/>
            <person name="Shi R."/>
            <person name="Duckworth R."/>
            <person name="Johnson A."/>
            <person name="Loviza R."/>
            <person name="Walstead R."/>
            <person name="Shah Z."/>
            <person name="Kiflezghi M."/>
            <person name="Wade K."/>
            <person name="Ball S.L."/>
            <person name="Bradley K.W."/>
            <person name="Asai D.J."/>
            <person name="Bowman C.A."/>
            <person name="Russell D.A."/>
            <person name="Pope W.H."/>
            <person name="Jacobs-Sera D."/>
            <person name="Hendrix R.W."/>
            <person name="Hatfull G.F."/>
        </authorList>
    </citation>
    <scope>NUCLEOTIDE SEQUENCE</scope>
</reference>
<evidence type="ECO:0000313" key="2">
    <source>
        <dbReference type="EMBL" id="JAT74324.1"/>
    </source>
</evidence>
<sequence>ISQYSDFFLDKIRQLRSLCSAGSVIDPPGHVVPQCRVMAGPGPASEGEASASATAARNMHGKLSHLMKKYGRVALGVHLSVYACFFAGCYVAVESHLDVPGYLERFGLMTPPVEGEPAQEKGWVHKALAGSSSSLALAFIANKALIPVRVPITLGLTPPVAKFIRNFRGRAG</sequence>
<proteinExistence type="predicted"/>
<dbReference type="PANTHER" id="PTHR21377">
    <property type="entry name" value="PROTEIN FAM210B, MITOCHONDRIAL"/>
    <property type="match status" value="1"/>
</dbReference>
<evidence type="ECO:0000259" key="1">
    <source>
        <dbReference type="Pfam" id="PF06916"/>
    </source>
</evidence>
<dbReference type="InterPro" id="IPR009688">
    <property type="entry name" value="FAM210A/B-like_dom"/>
</dbReference>
<organism evidence="2">
    <name type="scientific">Auxenochlorella protothecoides</name>
    <name type="common">Green microalga</name>
    <name type="synonym">Chlorella protothecoides</name>
    <dbReference type="NCBI Taxonomy" id="3075"/>
    <lineage>
        <taxon>Eukaryota</taxon>
        <taxon>Viridiplantae</taxon>
        <taxon>Chlorophyta</taxon>
        <taxon>core chlorophytes</taxon>
        <taxon>Trebouxiophyceae</taxon>
        <taxon>Chlorellales</taxon>
        <taxon>Chlorellaceae</taxon>
        <taxon>Auxenochlorella</taxon>
    </lineage>
</organism>
<accession>A0A1D2A562</accession>
<name>A0A1D2A562_AUXPR</name>
<dbReference type="Pfam" id="PF06916">
    <property type="entry name" value="FAM210A-B_dom"/>
    <property type="match status" value="1"/>
</dbReference>
<protein>
    <recommendedName>
        <fullName evidence="1">DUF1279 domain-containing protein</fullName>
    </recommendedName>
</protein>
<dbReference type="EMBL" id="GDKF01004298">
    <property type="protein sequence ID" value="JAT74324.1"/>
    <property type="molecule type" value="Transcribed_RNA"/>
</dbReference>
<dbReference type="PANTHER" id="PTHR21377:SF0">
    <property type="entry name" value="PROTEIN FAM210B, MITOCHONDRIAL"/>
    <property type="match status" value="1"/>
</dbReference>
<dbReference type="AlphaFoldDB" id="A0A1D2A562"/>
<feature type="non-terminal residue" evidence="2">
    <location>
        <position position="1"/>
    </location>
</feature>